<name>A0ABD4A1E7_9BACI</name>
<dbReference type="KEGG" id="bthv:CQJ30_13660"/>
<dbReference type="InterPro" id="IPR021701">
    <property type="entry name" value="DUF3284"/>
</dbReference>
<dbReference type="Pfam" id="PF11687">
    <property type="entry name" value="DUF3284"/>
    <property type="match status" value="1"/>
</dbReference>
<evidence type="ECO:0000313" key="1">
    <source>
        <dbReference type="EMBL" id="KIO70041.1"/>
    </source>
</evidence>
<proteinExistence type="predicted"/>
<dbReference type="RefSeq" id="WP_041903813.1">
    <property type="nucleotide sequence ID" value="NZ_CP023704.1"/>
</dbReference>
<dbReference type="AlphaFoldDB" id="A0ABD4A1E7"/>
<organism evidence="1 2">
    <name type="scientific">Caldibacillus thermoamylovorans</name>
    <dbReference type="NCBI Taxonomy" id="35841"/>
    <lineage>
        <taxon>Bacteria</taxon>
        <taxon>Bacillati</taxon>
        <taxon>Bacillota</taxon>
        <taxon>Bacilli</taxon>
        <taxon>Bacillales</taxon>
        <taxon>Bacillaceae</taxon>
        <taxon>Caldibacillus</taxon>
    </lineage>
</organism>
<evidence type="ECO:0008006" key="3">
    <source>
        <dbReference type="Google" id="ProtNLM"/>
    </source>
</evidence>
<reference evidence="1 2" key="1">
    <citation type="submission" date="2015-01" db="EMBL/GenBank/DDBJ databases">
        <title>Draft Genome Sequences of Four Bacillus thermoamylovorans Strains, Isolated From Food Products.</title>
        <authorList>
            <person name="Krawcyk A.O."/>
            <person name="Berendsen E.M."/>
            <person name="Eijlander R.T."/>
            <person name="de Jong A."/>
            <person name="Wells-Bennik M."/>
            <person name="Kuipers O.P."/>
        </authorList>
    </citation>
    <scope>NUCLEOTIDE SEQUENCE [LARGE SCALE GENOMIC DNA]</scope>
    <source>
        <strain evidence="1 2">B4167</strain>
    </source>
</reference>
<comment type="caution">
    <text evidence="1">The sequence shown here is derived from an EMBL/GenBank/DDBJ whole genome shotgun (WGS) entry which is preliminary data.</text>
</comment>
<sequence>MEIVRIMNVPVEFLYETIIKSVLTDIHSHTGKELTENQLTGFKYNKTFAKNNKATIQIEEAIKNKSYQYRTTTDKNDFVVSYQLRALTEETCELSYSERMDSYGYLQKLNDAFVGMIWSRLKKRRFHEMLNQIEASYGKEVGGRE</sequence>
<dbReference type="Proteomes" id="UP000032076">
    <property type="component" value="Unassembled WGS sequence"/>
</dbReference>
<dbReference type="GeneID" id="92961817"/>
<protein>
    <recommendedName>
        <fullName evidence="3">DUF3284 domain-containing protein</fullName>
    </recommendedName>
</protein>
<gene>
    <name evidence="1" type="ORF">B4167_0731</name>
</gene>
<dbReference type="EMBL" id="JXLU01000147">
    <property type="protein sequence ID" value="KIO70041.1"/>
    <property type="molecule type" value="Genomic_DNA"/>
</dbReference>
<accession>A0ABD4A1E7</accession>
<evidence type="ECO:0000313" key="2">
    <source>
        <dbReference type="Proteomes" id="UP000032076"/>
    </source>
</evidence>